<gene>
    <name evidence="6" type="ORF">HYC85_011224</name>
</gene>
<dbReference type="InterPro" id="IPR003107">
    <property type="entry name" value="HAT"/>
</dbReference>
<evidence type="ECO:0000256" key="3">
    <source>
        <dbReference type="ARBA" id="ARBA00022737"/>
    </source>
</evidence>
<keyword evidence="7" id="KW-1185">Reference proteome</keyword>
<comment type="subcellular location">
    <subcellularLocation>
        <location evidence="1">Nucleus</location>
    </subcellularLocation>
</comment>
<dbReference type="GO" id="GO:0005685">
    <property type="term" value="C:U1 snRNP"/>
    <property type="evidence" value="ECO:0007669"/>
    <property type="project" value="TreeGrafter"/>
</dbReference>
<keyword evidence="5" id="KW-0539">Nucleus</keyword>
<dbReference type="SUPFAM" id="SSF48452">
    <property type="entry name" value="TPR-like"/>
    <property type="match status" value="1"/>
</dbReference>
<sequence length="161" mass="18972">MKQHNNYIDMEPAAVPDDAVSMLEDEVSCVINNLLDPSTGFFRNKALQKYISIGGQFYQEACEVEKKIHCFETNIQRPYFHVMALDENQLENWHFYLDFVEMQEDFDCAVNLYERCLIPCVVYPEFWMSYVEFMETMGGQELANFALGRTTKIFLKFLRLN</sequence>
<evidence type="ECO:0000256" key="2">
    <source>
        <dbReference type="ARBA" id="ARBA00022664"/>
    </source>
</evidence>
<dbReference type="AlphaFoldDB" id="A0A7J7HK58"/>
<evidence type="ECO:0000256" key="4">
    <source>
        <dbReference type="ARBA" id="ARBA00023187"/>
    </source>
</evidence>
<evidence type="ECO:0000256" key="5">
    <source>
        <dbReference type="ARBA" id="ARBA00023242"/>
    </source>
</evidence>
<dbReference type="GO" id="GO:0030627">
    <property type="term" value="F:pre-mRNA 5'-splice site binding"/>
    <property type="evidence" value="ECO:0007669"/>
    <property type="project" value="TreeGrafter"/>
</dbReference>
<dbReference type="Pfam" id="PF23241">
    <property type="entry name" value="HAT_PRP39_C"/>
    <property type="match status" value="1"/>
</dbReference>
<name>A0A7J7HK58_CAMSI</name>
<dbReference type="InterPro" id="IPR011990">
    <property type="entry name" value="TPR-like_helical_dom_sf"/>
</dbReference>
<evidence type="ECO:0008006" key="8">
    <source>
        <dbReference type="Google" id="ProtNLM"/>
    </source>
</evidence>
<dbReference type="PANTHER" id="PTHR17204:SF26">
    <property type="entry name" value="PRE-MRNA-PROCESSING FACTOR 39-2"/>
    <property type="match status" value="1"/>
</dbReference>
<evidence type="ECO:0000256" key="1">
    <source>
        <dbReference type="ARBA" id="ARBA00004123"/>
    </source>
</evidence>
<evidence type="ECO:0000313" key="6">
    <source>
        <dbReference type="EMBL" id="KAF5953280.1"/>
    </source>
</evidence>
<keyword evidence="2" id="KW-0507">mRNA processing</keyword>
<comment type="caution">
    <text evidence="6">The sequence shown here is derived from an EMBL/GenBank/DDBJ whole genome shotgun (WGS) entry which is preliminary data.</text>
</comment>
<keyword evidence="3" id="KW-0677">Repeat</keyword>
<dbReference type="EMBL" id="JACBKZ010000004">
    <property type="protein sequence ID" value="KAF5953280.1"/>
    <property type="molecule type" value="Genomic_DNA"/>
</dbReference>
<reference evidence="6 7" key="2">
    <citation type="submission" date="2020-07" db="EMBL/GenBank/DDBJ databases">
        <title>Genome assembly of wild tea tree DASZ reveals pedigree and selection history of tea varieties.</title>
        <authorList>
            <person name="Zhang W."/>
        </authorList>
    </citation>
    <scope>NUCLEOTIDE SEQUENCE [LARGE SCALE GENOMIC DNA]</scope>
    <source>
        <strain evidence="7">cv. G240</strain>
        <tissue evidence="6">Leaf</tissue>
    </source>
</reference>
<dbReference type="GO" id="GO:0000243">
    <property type="term" value="C:commitment complex"/>
    <property type="evidence" value="ECO:0007669"/>
    <property type="project" value="TreeGrafter"/>
</dbReference>
<proteinExistence type="predicted"/>
<reference evidence="7" key="1">
    <citation type="journal article" date="2020" name="Nat. Commun.">
        <title>Genome assembly of wild tea tree DASZ reveals pedigree and selection history of tea varieties.</title>
        <authorList>
            <person name="Zhang W."/>
            <person name="Zhang Y."/>
            <person name="Qiu H."/>
            <person name="Guo Y."/>
            <person name="Wan H."/>
            <person name="Zhang X."/>
            <person name="Scossa F."/>
            <person name="Alseekh S."/>
            <person name="Zhang Q."/>
            <person name="Wang P."/>
            <person name="Xu L."/>
            <person name="Schmidt M.H."/>
            <person name="Jia X."/>
            <person name="Li D."/>
            <person name="Zhu A."/>
            <person name="Guo F."/>
            <person name="Chen W."/>
            <person name="Ni D."/>
            <person name="Usadel B."/>
            <person name="Fernie A.R."/>
            <person name="Wen W."/>
        </authorList>
    </citation>
    <scope>NUCLEOTIDE SEQUENCE [LARGE SCALE GENOMIC DNA]</scope>
    <source>
        <strain evidence="7">cv. G240</strain>
    </source>
</reference>
<accession>A0A7J7HK58</accession>
<organism evidence="6 7">
    <name type="scientific">Camellia sinensis</name>
    <name type="common">Tea plant</name>
    <name type="synonym">Thea sinensis</name>
    <dbReference type="NCBI Taxonomy" id="4442"/>
    <lineage>
        <taxon>Eukaryota</taxon>
        <taxon>Viridiplantae</taxon>
        <taxon>Streptophyta</taxon>
        <taxon>Embryophyta</taxon>
        <taxon>Tracheophyta</taxon>
        <taxon>Spermatophyta</taxon>
        <taxon>Magnoliopsida</taxon>
        <taxon>eudicotyledons</taxon>
        <taxon>Gunneridae</taxon>
        <taxon>Pentapetalae</taxon>
        <taxon>asterids</taxon>
        <taxon>Ericales</taxon>
        <taxon>Theaceae</taxon>
        <taxon>Camellia</taxon>
    </lineage>
</organism>
<dbReference type="InterPro" id="IPR059164">
    <property type="entry name" value="HAT_PRP39_C"/>
</dbReference>
<keyword evidence="4" id="KW-0508">mRNA splicing</keyword>
<dbReference type="PANTHER" id="PTHR17204">
    <property type="entry name" value="PRE-MRNA PROCESSING PROTEIN PRP39-RELATED"/>
    <property type="match status" value="1"/>
</dbReference>
<protein>
    <recommendedName>
        <fullName evidence="8">Suppressor of forked domain-containing protein</fullName>
    </recommendedName>
</protein>
<dbReference type="Gene3D" id="1.25.40.10">
    <property type="entry name" value="Tetratricopeptide repeat domain"/>
    <property type="match status" value="1"/>
</dbReference>
<dbReference type="GO" id="GO:0071004">
    <property type="term" value="C:U2-type prespliceosome"/>
    <property type="evidence" value="ECO:0007669"/>
    <property type="project" value="TreeGrafter"/>
</dbReference>
<dbReference type="SMART" id="SM00386">
    <property type="entry name" value="HAT"/>
    <property type="match status" value="1"/>
</dbReference>
<evidence type="ECO:0000313" key="7">
    <source>
        <dbReference type="Proteomes" id="UP000593564"/>
    </source>
</evidence>
<dbReference type="Proteomes" id="UP000593564">
    <property type="component" value="Unassembled WGS sequence"/>
</dbReference>
<dbReference type="GO" id="GO:0000395">
    <property type="term" value="P:mRNA 5'-splice site recognition"/>
    <property type="evidence" value="ECO:0007669"/>
    <property type="project" value="TreeGrafter"/>
</dbReference>